<proteinExistence type="predicted"/>
<name>A0A8H5HD26_9AGAR</name>
<dbReference type="EMBL" id="JAACJP010000012">
    <property type="protein sequence ID" value="KAF5380995.1"/>
    <property type="molecule type" value="Genomic_DNA"/>
</dbReference>
<keyword evidence="1" id="KW-1133">Transmembrane helix</keyword>
<feature type="transmembrane region" description="Helical" evidence="1">
    <location>
        <begin position="613"/>
        <end position="639"/>
    </location>
</feature>
<sequence>MAEPNTVQPLTSWNRILLKLRQRFGPGARNASETRIRRRMAMVSFITRHLTWFKIALLCAGYIWMIIIPSPRLGRGTYIDENALQPGQVNTYWNWGDVHVADRYLEKLELLRDTNSTSEQRAHFITDQFRRLGISSSAQNYTFSASTGQRSGTNAYAILSSPRAPGSEAMVISASWLSRTGEGDGTLNLRGVATVLALAGFLKRYSLWAKDIVFVVSDGYLEGMHAWLAAYHGSSQSNLRADRLVLSSGVIWTALNIDYPGHSFSHLGIFFEGMNGRLPNQDLINSFQRISRYTGGVPVVLYDNIDARDQPGSFSLPSLIPDFIRKESEVQAYAFQAKNVFRQFGYQARGRPSGVHGLYHQFRVDAFTLFTVPAAGPHGFHAIGRIIESTLRTTNNLLERLHASFFFYIMTGPDRFLKIGSYLPSAVLISVAMMFGGLRVWVDAAWISSHFVNEKGIQKLNWSRRQRPILSVLGIVAATHVYGALLFSLINRSWFIQYREIASPLAFTLFALTPLLALRFLPHSPTENASTLSAVLKAINLCSASTVISVTTVLNFSLAALLAIFLGVPLSISSSTGPLPIRLARYAGYTILGLGWLLFAQEELLKAIWDWEILSVWFAPFVCFVYVPLVLQAGLICLLPSS</sequence>
<reference evidence="2 3" key="1">
    <citation type="journal article" date="2020" name="ISME J.">
        <title>Uncovering the hidden diversity of litter-decomposition mechanisms in mushroom-forming fungi.</title>
        <authorList>
            <person name="Floudas D."/>
            <person name="Bentzer J."/>
            <person name="Ahren D."/>
            <person name="Johansson T."/>
            <person name="Persson P."/>
            <person name="Tunlid A."/>
        </authorList>
    </citation>
    <scope>NUCLEOTIDE SEQUENCE [LARGE SCALE GENOMIC DNA]</scope>
    <source>
        <strain evidence="2 3">CBS 661.87</strain>
    </source>
</reference>
<dbReference type="PANTHER" id="PTHR13304">
    <property type="entry name" value="GLYCOSYLPHOSPHATIDYLINOSITOL ANCHOR ATTACHMENT 1 PROTEIN"/>
    <property type="match status" value="1"/>
</dbReference>
<dbReference type="GO" id="GO:0016255">
    <property type="term" value="P:attachment of GPI anchor to protein"/>
    <property type="evidence" value="ECO:0007669"/>
    <property type="project" value="TreeGrafter"/>
</dbReference>
<organism evidence="2 3">
    <name type="scientific">Tricholomella constricta</name>
    <dbReference type="NCBI Taxonomy" id="117010"/>
    <lineage>
        <taxon>Eukaryota</taxon>
        <taxon>Fungi</taxon>
        <taxon>Dikarya</taxon>
        <taxon>Basidiomycota</taxon>
        <taxon>Agaricomycotina</taxon>
        <taxon>Agaricomycetes</taxon>
        <taxon>Agaricomycetidae</taxon>
        <taxon>Agaricales</taxon>
        <taxon>Tricholomatineae</taxon>
        <taxon>Lyophyllaceae</taxon>
        <taxon>Tricholomella</taxon>
    </lineage>
</organism>
<evidence type="ECO:0000313" key="2">
    <source>
        <dbReference type="EMBL" id="KAF5380995.1"/>
    </source>
</evidence>
<keyword evidence="1" id="KW-0812">Transmembrane</keyword>
<evidence type="ECO:0008006" key="4">
    <source>
        <dbReference type="Google" id="ProtNLM"/>
    </source>
</evidence>
<dbReference type="GO" id="GO:0042765">
    <property type="term" value="C:GPI-anchor transamidase complex"/>
    <property type="evidence" value="ECO:0007669"/>
    <property type="project" value="InterPro"/>
</dbReference>
<feature type="transmembrane region" description="Helical" evidence="1">
    <location>
        <begin position="469"/>
        <end position="489"/>
    </location>
</feature>
<keyword evidence="3" id="KW-1185">Reference proteome</keyword>
<dbReference type="Proteomes" id="UP000565441">
    <property type="component" value="Unassembled WGS sequence"/>
</dbReference>
<feature type="transmembrane region" description="Helical" evidence="1">
    <location>
        <begin position="501"/>
        <end position="518"/>
    </location>
</feature>
<protein>
    <recommendedName>
        <fullName evidence="4">Gaa1-domain-containing protein</fullName>
    </recommendedName>
</protein>
<dbReference type="Gene3D" id="3.40.630.10">
    <property type="entry name" value="Zn peptidases"/>
    <property type="match status" value="1"/>
</dbReference>
<feature type="transmembrane region" description="Helical" evidence="1">
    <location>
        <begin position="422"/>
        <end position="442"/>
    </location>
</feature>
<dbReference type="InterPro" id="IPR007246">
    <property type="entry name" value="Gaa1"/>
</dbReference>
<dbReference type="OrthoDB" id="445301at2759"/>
<dbReference type="Pfam" id="PF04114">
    <property type="entry name" value="Gaa1"/>
    <property type="match status" value="1"/>
</dbReference>
<gene>
    <name evidence="2" type="ORF">D9615_004070</name>
</gene>
<dbReference type="PANTHER" id="PTHR13304:SF0">
    <property type="entry name" value="GLYCOSYLPHOSPHATIDYLINOSITOL ANCHOR ATTACHMENT 1 PROTEIN"/>
    <property type="match status" value="1"/>
</dbReference>
<accession>A0A8H5HD26</accession>
<feature type="transmembrane region" description="Helical" evidence="1">
    <location>
        <begin position="538"/>
        <end position="571"/>
    </location>
</feature>
<feature type="transmembrane region" description="Helical" evidence="1">
    <location>
        <begin position="50"/>
        <end position="68"/>
    </location>
</feature>
<keyword evidence="1" id="KW-0472">Membrane</keyword>
<dbReference type="AlphaFoldDB" id="A0A8H5HD26"/>
<evidence type="ECO:0000313" key="3">
    <source>
        <dbReference type="Proteomes" id="UP000565441"/>
    </source>
</evidence>
<comment type="caution">
    <text evidence="2">The sequence shown here is derived from an EMBL/GenBank/DDBJ whole genome shotgun (WGS) entry which is preliminary data.</text>
</comment>
<evidence type="ECO:0000256" key="1">
    <source>
        <dbReference type="SAM" id="Phobius"/>
    </source>
</evidence>
<feature type="transmembrane region" description="Helical" evidence="1">
    <location>
        <begin position="583"/>
        <end position="601"/>
    </location>
</feature>